<dbReference type="EMBL" id="KJ019090">
    <property type="protein sequence ID" value="AIX28697.1"/>
    <property type="molecule type" value="Genomic_DNA"/>
</dbReference>
<sequence>MPVNLASPGIVVREVDLTLGNVQTSTDKTGAICQ</sequence>
<reference evidence="1 2" key="1">
    <citation type="submission" date="2013-12" db="EMBL/GenBank/DDBJ databases">
        <title>Ecological redundancy of diverse viral populations within a natural community.</title>
        <authorList>
            <person name="Gregory A.C."/>
            <person name="LaButti K."/>
            <person name="Copeland A."/>
            <person name="Woyke T."/>
            <person name="Sullivan M.B."/>
        </authorList>
    </citation>
    <scope>NUCLEOTIDE SEQUENCE [LARGE SCALE GENOMIC DNA]</scope>
    <source>
        <strain evidence="1">Syn7803US24</strain>
    </source>
</reference>
<protein>
    <submittedName>
        <fullName evidence="1">Tail sheath monomer protein</fullName>
    </submittedName>
</protein>
<name>A0A0E3HG88_9CAUD</name>
<evidence type="ECO:0000313" key="2">
    <source>
        <dbReference type="Proteomes" id="UP000185316"/>
    </source>
</evidence>
<accession>A0A0E3HG88</accession>
<dbReference type="Proteomes" id="UP000185316">
    <property type="component" value="Segment"/>
</dbReference>
<evidence type="ECO:0000313" key="1">
    <source>
        <dbReference type="EMBL" id="AIX28697.1"/>
    </source>
</evidence>
<gene>
    <name evidence="1" type="ORF">Syn7803US24_130</name>
</gene>
<organism evidence="1 2">
    <name type="scientific">Synechococcus phage ACG-2014f</name>
    <dbReference type="NCBI Taxonomy" id="1493511"/>
    <lineage>
        <taxon>Viruses</taxon>
        <taxon>Duplodnaviria</taxon>
        <taxon>Heunggongvirae</taxon>
        <taxon>Uroviricota</taxon>
        <taxon>Caudoviricetes</taxon>
        <taxon>Pantevenvirales</taxon>
        <taxon>Kyanoviridae</taxon>
        <taxon>Atlauavirus</taxon>
        <taxon>Atlauavirus tusconc8</taxon>
    </lineage>
</organism>
<proteinExistence type="predicted"/>